<dbReference type="InterPro" id="IPR003795">
    <property type="entry name" value="DUF192"/>
</dbReference>
<dbReference type="PANTHER" id="PTHR37953:SF1">
    <property type="entry name" value="UPF0127 PROTEIN MJ1496"/>
    <property type="match status" value="1"/>
</dbReference>
<dbReference type="AlphaFoldDB" id="A0A348WEC1"/>
<dbReference type="Proteomes" id="UP000264719">
    <property type="component" value="Unassembled WGS sequence"/>
</dbReference>
<comment type="caution">
    <text evidence="1">The sequence shown here is derived from an EMBL/GenBank/DDBJ whole genome shotgun (WGS) entry which is preliminary data.</text>
</comment>
<dbReference type="InterPro" id="IPR038695">
    <property type="entry name" value="Saro_0823-like_sf"/>
</dbReference>
<protein>
    <submittedName>
        <fullName evidence="1">DUF192 domain-containing protein</fullName>
    </submittedName>
</protein>
<dbReference type="RefSeq" id="WP_339852547.1">
    <property type="nucleotide sequence ID" value="NZ_CAXAXR010000003.1"/>
</dbReference>
<name>A0A348WEC1_9RHOB</name>
<proteinExistence type="predicted"/>
<dbReference type="Pfam" id="PF02643">
    <property type="entry name" value="DUF192"/>
    <property type="match status" value="1"/>
</dbReference>
<dbReference type="PANTHER" id="PTHR37953">
    <property type="entry name" value="UPF0127 PROTEIN MJ1496"/>
    <property type="match status" value="1"/>
</dbReference>
<evidence type="ECO:0000313" key="1">
    <source>
        <dbReference type="EMBL" id="HAR52883.1"/>
    </source>
</evidence>
<reference evidence="1 2" key="1">
    <citation type="journal article" date="2018" name="Nat. Biotechnol.">
        <title>A standardized bacterial taxonomy based on genome phylogeny substantially revises the tree of life.</title>
        <authorList>
            <person name="Parks D.H."/>
            <person name="Chuvochina M."/>
            <person name="Waite D.W."/>
            <person name="Rinke C."/>
            <person name="Skarshewski A."/>
            <person name="Chaumeil P.A."/>
            <person name="Hugenholtz P."/>
        </authorList>
    </citation>
    <scope>NUCLEOTIDE SEQUENCE [LARGE SCALE GENOMIC DNA]</scope>
    <source>
        <strain evidence="1">UBA9169</strain>
    </source>
</reference>
<sequence>MAAQCREDQVHLRGDWGAARFTVEVADDRAERNQGLMFRKSMARSAGMLFVYPTAKPVSFWMKNTYIPLDILFADETGKISRIHEMAEPLNTGQIFGGNRIQYVLEINGGLAKAMGIVPGTRIFHPAIQGDSCDQALSN</sequence>
<dbReference type="Gene3D" id="2.60.120.1140">
    <property type="entry name" value="Protein of unknown function DUF192"/>
    <property type="match status" value="1"/>
</dbReference>
<evidence type="ECO:0000313" key="2">
    <source>
        <dbReference type="Proteomes" id="UP000264719"/>
    </source>
</evidence>
<accession>A0A348WEC1</accession>
<organism evidence="1 2">
    <name type="scientific">Roseovarius nubinhibens</name>
    <dbReference type="NCBI Taxonomy" id="314263"/>
    <lineage>
        <taxon>Bacteria</taxon>
        <taxon>Pseudomonadati</taxon>
        <taxon>Pseudomonadota</taxon>
        <taxon>Alphaproteobacteria</taxon>
        <taxon>Rhodobacterales</taxon>
        <taxon>Roseobacteraceae</taxon>
        <taxon>Roseovarius</taxon>
    </lineage>
</organism>
<gene>
    <name evidence="1" type="ORF">DCS45_13560</name>
</gene>
<dbReference type="EMBL" id="DMVW01000125">
    <property type="protein sequence ID" value="HAR52883.1"/>
    <property type="molecule type" value="Genomic_DNA"/>
</dbReference>